<name>F0YFT9_AURAN</name>
<evidence type="ECO:0000313" key="7">
    <source>
        <dbReference type="EMBL" id="EGB05988.1"/>
    </source>
</evidence>
<feature type="compositionally biased region" description="Low complexity" evidence="4">
    <location>
        <begin position="716"/>
        <end position="727"/>
    </location>
</feature>
<dbReference type="InterPro" id="IPR050316">
    <property type="entry name" value="Tyrosinase/Hemocyanin"/>
</dbReference>
<dbReference type="InterPro" id="IPR002048">
    <property type="entry name" value="EF_hand_dom"/>
</dbReference>
<dbReference type="Gene3D" id="1.10.238.10">
    <property type="entry name" value="EF-hand"/>
    <property type="match status" value="2"/>
</dbReference>
<dbReference type="InterPro" id="IPR008922">
    <property type="entry name" value="Di-copper_centre_dom_sf"/>
</dbReference>
<feature type="domain" description="EF-hand" evidence="6">
    <location>
        <begin position="880"/>
        <end position="907"/>
    </location>
</feature>
<dbReference type="AlphaFoldDB" id="F0YFT9"/>
<evidence type="ECO:0000256" key="2">
    <source>
        <dbReference type="ARBA" id="ARBA00022837"/>
    </source>
</evidence>
<keyword evidence="8" id="KW-1185">Reference proteome</keyword>
<dbReference type="EMBL" id="GL833137">
    <property type="protein sequence ID" value="EGB05988.1"/>
    <property type="molecule type" value="Genomic_DNA"/>
</dbReference>
<dbReference type="Gene3D" id="1.10.1280.10">
    <property type="entry name" value="Di-copper center containing domain from catechol oxidase"/>
    <property type="match status" value="1"/>
</dbReference>
<dbReference type="InterPro" id="IPR002227">
    <property type="entry name" value="Tyrosinase_Cu-bd"/>
</dbReference>
<dbReference type="eggNOG" id="ENOG502S14U">
    <property type="taxonomic scope" value="Eukaryota"/>
</dbReference>
<dbReference type="Pfam" id="PF13499">
    <property type="entry name" value="EF-hand_7"/>
    <property type="match status" value="1"/>
</dbReference>
<feature type="region of interest" description="Disordered" evidence="4">
    <location>
        <begin position="651"/>
        <end position="737"/>
    </location>
</feature>
<dbReference type="GO" id="GO:0016491">
    <property type="term" value="F:oxidoreductase activity"/>
    <property type="evidence" value="ECO:0007669"/>
    <property type="project" value="InterPro"/>
</dbReference>
<keyword evidence="2" id="KW-0106">Calcium</keyword>
<dbReference type="GO" id="GO:0005509">
    <property type="term" value="F:calcium ion binding"/>
    <property type="evidence" value="ECO:0007669"/>
    <property type="project" value="InterPro"/>
</dbReference>
<organism evidence="8">
    <name type="scientific">Aureococcus anophagefferens</name>
    <name type="common">Harmful bloom alga</name>
    <dbReference type="NCBI Taxonomy" id="44056"/>
    <lineage>
        <taxon>Eukaryota</taxon>
        <taxon>Sar</taxon>
        <taxon>Stramenopiles</taxon>
        <taxon>Ochrophyta</taxon>
        <taxon>Pelagophyceae</taxon>
        <taxon>Pelagomonadales</taxon>
        <taxon>Pelagomonadaceae</taxon>
        <taxon>Aureococcus</taxon>
    </lineage>
</organism>
<dbReference type="GeneID" id="20225580"/>
<accession>F0YFT9</accession>
<dbReference type="PANTHER" id="PTHR11474:SF126">
    <property type="entry name" value="TYROSINASE-LIKE PROTEIN TYR-1-RELATED"/>
    <property type="match status" value="1"/>
</dbReference>
<feature type="signal peptide" evidence="5">
    <location>
        <begin position="1"/>
        <end position="36"/>
    </location>
</feature>
<dbReference type="KEGG" id="aaf:AURANDRAFT_65953"/>
<keyword evidence="3" id="KW-0186">Copper</keyword>
<dbReference type="SMART" id="SM00054">
    <property type="entry name" value="EFh"/>
    <property type="match status" value="5"/>
</dbReference>
<feature type="domain" description="EF-hand" evidence="6">
    <location>
        <begin position="1102"/>
        <end position="1137"/>
    </location>
</feature>
<dbReference type="SUPFAM" id="SSF47473">
    <property type="entry name" value="EF-hand"/>
    <property type="match status" value="2"/>
</dbReference>
<dbReference type="PANTHER" id="PTHR11474">
    <property type="entry name" value="TYROSINASE FAMILY MEMBER"/>
    <property type="match status" value="1"/>
</dbReference>
<gene>
    <name evidence="7" type="ORF">AURANDRAFT_65953</name>
</gene>
<keyword evidence="1" id="KW-0479">Metal-binding</keyword>
<protein>
    <recommendedName>
        <fullName evidence="6">EF-hand domain-containing protein</fullName>
    </recommendedName>
</protein>
<evidence type="ECO:0000256" key="5">
    <source>
        <dbReference type="SAM" id="SignalP"/>
    </source>
</evidence>
<dbReference type="PROSITE" id="PS50222">
    <property type="entry name" value="EF_HAND_2"/>
    <property type="match status" value="3"/>
</dbReference>
<keyword evidence="5" id="KW-0732">Signal</keyword>
<dbReference type="PROSITE" id="PS00018">
    <property type="entry name" value="EF_HAND_1"/>
    <property type="match status" value="4"/>
</dbReference>
<dbReference type="Pfam" id="PF00264">
    <property type="entry name" value="Tyrosinase"/>
    <property type="match status" value="1"/>
</dbReference>
<dbReference type="RefSeq" id="XP_009039247.1">
    <property type="nucleotide sequence ID" value="XM_009040999.1"/>
</dbReference>
<feature type="chain" id="PRO_5003264662" description="EF-hand domain-containing protein" evidence="5">
    <location>
        <begin position="37"/>
        <end position="1144"/>
    </location>
</feature>
<evidence type="ECO:0000259" key="6">
    <source>
        <dbReference type="PROSITE" id="PS50222"/>
    </source>
</evidence>
<evidence type="ECO:0000256" key="3">
    <source>
        <dbReference type="ARBA" id="ARBA00023008"/>
    </source>
</evidence>
<feature type="domain" description="EF-hand" evidence="6">
    <location>
        <begin position="1033"/>
        <end position="1068"/>
    </location>
</feature>
<feature type="compositionally biased region" description="Low complexity" evidence="4">
    <location>
        <begin position="681"/>
        <end position="698"/>
    </location>
</feature>
<dbReference type="InterPro" id="IPR018247">
    <property type="entry name" value="EF_Hand_1_Ca_BS"/>
</dbReference>
<dbReference type="InParanoid" id="F0YFT9"/>
<evidence type="ECO:0000256" key="4">
    <source>
        <dbReference type="SAM" id="MobiDB-lite"/>
    </source>
</evidence>
<dbReference type="Proteomes" id="UP000002729">
    <property type="component" value="Unassembled WGS sequence"/>
</dbReference>
<dbReference type="OrthoDB" id="427950at2759"/>
<sequence>MASADRFLALQSIKLKILACVALATILAGAMRVACGTECAPGAFFVAESGAPAGDIVLASNAYERSSGRPVGDGHYDFLVADVAQVTRHELASGRAAVWTVTRGGDDGGAVVLASDGEIAAWETRYPTFGDYVVRAAVGGELAASAEVAARRVRRELRQLDADERERYLAAIEVLTTVDDDEGLRRYGPAYRSVAWFVREHLYGAADRSCDHWHDGAGFVNHHVGITWQFENALAAIDATLAAHYWDYTIDAAALMNHWPQSVIFRDAWFGSASPGNDEHVVDAGRFAYARVLQGTNYSGVTNPYGLLRSPWNTNKVPFLGRSGHVVGQQAGGYKSLPNCADFADTLSTAAAGGGLGEIQSAINGFLHGPVHIMIGGLWGLDDDIWGPRTRDDDHVDTFGRTADLSAVTMFLFAKFMWRQGIVRCPTTCAADAPQESCLCHCPAAVRERVAPPDGAAAAVLAAAGAERLTNYLPRDPDGNFLETILDGLDHETLLDALCRVGFPGEMFTSAAPQDPTFWPLHGNAERFLQYVRLLMATGDVAIDDSWAYHHVKAASDTHVVCDWAGVDERDAAAMPACGAAICPGHGELDLLPFDDLLPGNAAPSNADFFEATLPGKASPMPYVYDSLAYWPGCAGDSLDVHWCFAGAKGVGHWSQSPAPKKTASGGRRPKSFQATPNGDASRSSRASVRRTASGSTAVDPAKSATTSGCRRARRSSPSAAGSPSSKRGPRPSPRCLRCSVSRPAQDATQCLPWSSPVCRTFIARHSAWKRLRIVESPTKRSTKGSAATAAGRAGGALRRNRFSKAQRPWRMRGMPASISPVTWNRGRRMRLPTGRESIIARFPVGCENRNMATFADDDAALWMDVTQQMKVKGLTSVSAFRVMDRDRGGTVSGAELFGWARTAGIAMTSDDARRLVRSMNGGRGGGGFTFKTFSQVVRHYQQLAKRKTRGKTTRQSTSAVRRSVQGEFGGVQGSNMSAVGKSVFLKTMTAKYTLPSHGELSALWASQDVNANGLLSLAEIDRVVQQRFPAYDHKPALMRAYKFADADGSGLISKREFCLLLRSLFFFNDLWHKFEVIDTSGDRRLDLGEFVRGAALIDLHFAEDEARAVFDEIDENGGGVILFNEFCAYVCRMKAEELDQAQV</sequence>
<evidence type="ECO:0000256" key="1">
    <source>
        <dbReference type="ARBA" id="ARBA00022723"/>
    </source>
</evidence>
<evidence type="ECO:0000313" key="8">
    <source>
        <dbReference type="Proteomes" id="UP000002729"/>
    </source>
</evidence>
<reference evidence="7 8" key="1">
    <citation type="journal article" date="2011" name="Proc. Natl. Acad. Sci. U.S.A.">
        <title>Niche of harmful alga Aureococcus anophagefferens revealed through ecogenomics.</title>
        <authorList>
            <person name="Gobler C.J."/>
            <person name="Berry D.L."/>
            <person name="Dyhrman S.T."/>
            <person name="Wilhelm S.W."/>
            <person name="Salamov A."/>
            <person name="Lobanov A.V."/>
            <person name="Zhang Y."/>
            <person name="Collier J.L."/>
            <person name="Wurch L.L."/>
            <person name="Kustka A.B."/>
            <person name="Dill B.D."/>
            <person name="Shah M."/>
            <person name="VerBerkmoes N.C."/>
            <person name="Kuo A."/>
            <person name="Terry A."/>
            <person name="Pangilinan J."/>
            <person name="Lindquist E.A."/>
            <person name="Lucas S."/>
            <person name="Paulsen I.T."/>
            <person name="Hattenrath-Lehmann T.K."/>
            <person name="Talmage S.C."/>
            <person name="Walker E.A."/>
            <person name="Koch F."/>
            <person name="Burson A.M."/>
            <person name="Marcoval M.A."/>
            <person name="Tang Y.Z."/>
            <person name="Lecleir G.R."/>
            <person name="Coyne K.J."/>
            <person name="Berg G.M."/>
            <person name="Bertrand E.M."/>
            <person name="Saito M.A."/>
            <person name="Gladyshev V.N."/>
            <person name="Grigoriev I.V."/>
        </authorList>
    </citation>
    <scope>NUCLEOTIDE SEQUENCE [LARGE SCALE GENOMIC DNA]</scope>
    <source>
        <strain evidence="8">CCMP 1984</strain>
    </source>
</reference>
<proteinExistence type="predicted"/>
<dbReference type="InterPro" id="IPR011992">
    <property type="entry name" value="EF-hand-dom_pair"/>
</dbReference>
<dbReference type="SUPFAM" id="SSF48056">
    <property type="entry name" value="Di-copper centre-containing domain"/>
    <property type="match status" value="1"/>
</dbReference>